<dbReference type="Pfam" id="PF12412">
    <property type="entry name" value="DUF3667"/>
    <property type="match status" value="1"/>
</dbReference>
<feature type="transmembrane region" description="Helical" evidence="1">
    <location>
        <begin position="182"/>
        <end position="200"/>
    </location>
</feature>
<feature type="transmembrane region" description="Helical" evidence="1">
    <location>
        <begin position="158"/>
        <end position="176"/>
    </location>
</feature>
<feature type="transmembrane region" description="Helical" evidence="1">
    <location>
        <begin position="212"/>
        <end position="236"/>
    </location>
</feature>
<comment type="caution">
    <text evidence="2">The sequence shown here is derived from an EMBL/GenBank/DDBJ whole genome shotgun (WGS) entry which is preliminary data.</text>
</comment>
<gene>
    <name evidence="2" type="ORF">J4051_18600</name>
</gene>
<dbReference type="Proteomes" id="UP000681315">
    <property type="component" value="Unassembled WGS sequence"/>
</dbReference>
<keyword evidence="3" id="KW-1185">Reference proteome</keyword>
<organism evidence="2 3">
    <name type="scientific">Gelidibacter pelagius</name>
    <dbReference type="NCBI Taxonomy" id="2819985"/>
    <lineage>
        <taxon>Bacteria</taxon>
        <taxon>Pseudomonadati</taxon>
        <taxon>Bacteroidota</taxon>
        <taxon>Flavobacteriia</taxon>
        <taxon>Flavobacteriales</taxon>
        <taxon>Flavobacteriaceae</taxon>
        <taxon>Gelidibacter</taxon>
    </lineage>
</organism>
<keyword evidence="1" id="KW-1133">Transmembrane helix</keyword>
<reference evidence="2 3" key="1">
    <citation type="submission" date="2021-03" db="EMBL/GenBank/DDBJ databases">
        <title>Gelidibacter sp. nov., isolated from costal sediment.</title>
        <authorList>
            <person name="Lun K.-Y."/>
        </authorList>
    </citation>
    <scope>NUCLEOTIDE SEQUENCE [LARGE SCALE GENOMIC DNA]</scope>
    <source>
        <strain evidence="2 3">DF109</strain>
    </source>
</reference>
<keyword evidence="1" id="KW-0472">Membrane</keyword>
<feature type="transmembrane region" description="Helical" evidence="1">
    <location>
        <begin position="127"/>
        <end position="146"/>
    </location>
</feature>
<evidence type="ECO:0000256" key="1">
    <source>
        <dbReference type="SAM" id="Phobius"/>
    </source>
</evidence>
<dbReference type="InterPro" id="IPR022134">
    <property type="entry name" value="DUF3667"/>
</dbReference>
<keyword evidence="1" id="KW-0812">Transmembrane</keyword>
<proteinExistence type="predicted"/>
<dbReference type="RefSeq" id="WP_208235392.1">
    <property type="nucleotide sequence ID" value="NZ_JAGEVG010000041.1"/>
</dbReference>
<evidence type="ECO:0000313" key="3">
    <source>
        <dbReference type="Proteomes" id="UP000681315"/>
    </source>
</evidence>
<accession>A0ABS3SX52</accession>
<name>A0ABS3SX52_9FLAO</name>
<sequence>MICKNCEQNINGNFCSNCGQKSKVRRVDFKYLLEEIPNSIFQINRGFLFTLKELFIRPGHCIREFLEGKRKNHFKPLAFIIFTSTLYVISHYFLGNQTFIDDAISGFKAGGKVENSSIIDWISKNQTYVILLLVPFFSLASYLAFLKSKYNYFEHLVLNIYITGQQMFIYFIFSFIFDRNGLLILLPLLLGMAFNFWAYFQFFSKKNTFKKVFLILLTYIIFAIIIFIGVFIAAALKALF</sequence>
<protein>
    <submittedName>
        <fullName evidence="2">DUF3667 domain-containing protein</fullName>
    </submittedName>
</protein>
<evidence type="ECO:0000313" key="2">
    <source>
        <dbReference type="EMBL" id="MBO3100287.1"/>
    </source>
</evidence>
<dbReference type="EMBL" id="JAGEVG010000041">
    <property type="protein sequence ID" value="MBO3100287.1"/>
    <property type="molecule type" value="Genomic_DNA"/>
</dbReference>
<feature type="transmembrane region" description="Helical" evidence="1">
    <location>
        <begin position="77"/>
        <end position="94"/>
    </location>
</feature>